<sequence length="132" mass="15320">MLAKHATQKLKLQDSNQFDVPEKRLENVMSINMLSSYMSANFKYKEGDELIAIAYQICLDLKNEFKDPPQISSYKYRLSIHRALIGKEYALSFESVVQFEDVMTSSVFTIPKKFRLCDSFKDTQECIEAINE</sequence>
<proteinExistence type="predicted"/>
<name>A0ABP9ZBT7_9FUNG</name>
<dbReference type="EMBL" id="BAABUK010000033">
    <property type="protein sequence ID" value="GAA5816585.1"/>
    <property type="molecule type" value="Genomic_DNA"/>
</dbReference>
<dbReference type="Proteomes" id="UP001473302">
    <property type="component" value="Unassembled WGS sequence"/>
</dbReference>
<reference evidence="1 2" key="1">
    <citation type="submission" date="2024-04" db="EMBL/GenBank/DDBJ databases">
        <title>genome sequences of Mucor flavus KT1a and Helicostylum pulchrum KT1b strains isolated from the surface of a dry-aged beef.</title>
        <authorList>
            <person name="Toyotome T."/>
            <person name="Hosono M."/>
            <person name="Torimaru M."/>
            <person name="Fukuda K."/>
            <person name="Mikami N."/>
        </authorList>
    </citation>
    <scope>NUCLEOTIDE SEQUENCE [LARGE SCALE GENOMIC DNA]</scope>
    <source>
        <strain evidence="1 2">KT1a</strain>
    </source>
</reference>
<evidence type="ECO:0000313" key="2">
    <source>
        <dbReference type="Proteomes" id="UP001473302"/>
    </source>
</evidence>
<comment type="caution">
    <text evidence="1">The sequence shown here is derived from an EMBL/GenBank/DDBJ whole genome shotgun (WGS) entry which is preliminary data.</text>
</comment>
<protein>
    <submittedName>
        <fullName evidence="1">Uncharacterized protein</fullName>
    </submittedName>
</protein>
<keyword evidence="2" id="KW-1185">Reference proteome</keyword>
<organism evidence="1 2">
    <name type="scientific">Mucor flavus</name>
    <dbReference type="NCBI Taxonomy" id="439312"/>
    <lineage>
        <taxon>Eukaryota</taxon>
        <taxon>Fungi</taxon>
        <taxon>Fungi incertae sedis</taxon>
        <taxon>Mucoromycota</taxon>
        <taxon>Mucoromycotina</taxon>
        <taxon>Mucoromycetes</taxon>
        <taxon>Mucorales</taxon>
        <taxon>Mucorineae</taxon>
        <taxon>Mucoraceae</taxon>
        <taxon>Mucor</taxon>
    </lineage>
</organism>
<evidence type="ECO:0000313" key="1">
    <source>
        <dbReference type="EMBL" id="GAA5816585.1"/>
    </source>
</evidence>
<accession>A0ABP9ZBT7</accession>
<gene>
    <name evidence="1" type="ORF">MFLAVUS_010115</name>
</gene>